<accession>A0A8X6F565</accession>
<comment type="caution">
    <text evidence="2">The sequence shown here is derived from an EMBL/GenBank/DDBJ whole genome shotgun (WGS) entry which is preliminary data.</text>
</comment>
<keyword evidence="3" id="KW-1185">Reference proteome</keyword>
<name>A0A8X6F565_TRICU</name>
<dbReference type="OrthoDB" id="8353735at2759"/>
<dbReference type="EMBL" id="BMAO01030732">
    <property type="protein sequence ID" value="GFQ69986.1"/>
    <property type="molecule type" value="Genomic_DNA"/>
</dbReference>
<dbReference type="AlphaFoldDB" id="A0A8X6F565"/>
<feature type="region of interest" description="Disordered" evidence="1">
    <location>
        <begin position="47"/>
        <end position="94"/>
    </location>
</feature>
<gene>
    <name evidence="2" type="ORF">TNCT_534671</name>
</gene>
<feature type="compositionally biased region" description="Basic residues" evidence="1">
    <location>
        <begin position="52"/>
        <end position="61"/>
    </location>
</feature>
<protein>
    <recommendedName>
        <fullName evidence="4">C2H2-type domain-containing protein</fullName>
    </recommendedName>
</protein>
<organism evidence="2 3">
    <name type="scientific">Trichonephila clavata</name>
    <name type="common">Joro spider</name>
    <name type="synonym">Nephila clavata</name>
    <dbReference type="NCBI Taxonomy" id="2740835"/>
    <lineage>
        <taxon>Eukaryota</taxon>
        <taxon>Metazoa</taxon>
        <taxon>Ecdysozoa</taxon>
        <taxon>Arthropoda</taxon>
        <taxon>Chelicerata</taxon>
        <taxon>Arachnida</taxon>
        <taxon>Araneae</taxon>
        <taxon>Araneomorphae</taxon>
        <taxon>Entelegynae</taxon>
        <taxon>Araneoidea</taxon>
        <taxon>Nephilidae</taxon>
        <taxon>Trichonephila</taxon>
    </lineage>
</organism>
<proteinExistence type="predicted"/>
<evidence type="ECO:0000313" key="2">
    <source>
        <dbReference type="EMBL" id="GFQ69986.1"/>
    </source>
</evidence>
<sequence length="161" mass="17939">MQGGTREGTWSCADCDFVATTRNGLLNHAKVHKRARLREDIPPLLIPLDPKTRRRNKRKKLASLTTGQPGDTPLAAPAIDLPASEDLSREEENATRWRERIDVLEPSSRFKSHSTCYSARKTYKTGRTTSKHLYRGSPQLYKVTSTSVDLLSSGPVAHGRA</sequence>
<evidence type="ECO:0000256" key="1">
    <source>
        <dbReference type="SAM" id="MobiDB-lite"/>
    </source>
</evidence>
<reference evidence="2" key="1">
    <citation type="submission" date="2020-07" db="EMBL/GenBank/DDBJ databases">
        <title>Multicomponent nature underlies the extraordinary mechanical properties of spider dragline silk.</title>
        <authorList>
            <person name="Kono N."/>
            <person name="Nakamura H."/>
            <person name="Mori M."/>
            <person name="Yoshida Y."/>
            <person name="Ohtoshi R."/>
            <person name="Malay A.D."/>
            <person name="Moran D.A.P."/>
            <person name="Tomita M."/>
            <person name="Numata K."/>
            <person name="Arakawa K."/>
        </authorList>
    </citation>
    <scope>NUCLEOTIDE SEQUENCE</scope>
</reference>
<evidence type="ECO:0008006" key="4">
    <source>
        <dbReference type="Google" id="ProtNLM"/>
    </source>
</evidence>
<evidence type="ECO:0000313" key="3">
    <source>
        <dbReference type="Proteomes" id="UP000887116"/>
    </source>
</evidence>
<dbReference type="Proteomes" id="UP000887116">
    <property type="component" value="Unassembled WGS sequence"/>
</dbReference>